<dbReference type="GO" id="GO:0043240">
    <property type="term" value="C:Fanconi anaemia nuclear complex"/>
    <property type="evidence" value="ECO:0007669"/>
    <property type="project" value="InterPro"/>
</dbReference>
<reference evidence="1" key="1">
    <citation type="submission" date="2021-06" db="EMBL/GenBank/DDBJ databases">
        <authorList>
            <person name="Kallberg Y."/>
            <person name="Tangrot J."/>
            <person name="Rosling A."/>
        </authorList>
    </citation>
    <scope>NUCLEOTIDE SEQUENCE</scope>
    <source>
        <strain evidence="1">FL130A</strain>
    </source>
</reference>
<protein>
    <submittedName>
        <fullName evidence="1">13690_t:CDS:1</fullName>
    </submittedName>
</protein>
<dbReference type="Proteomes" id="UP000789508">
    <property type="component" value="Unassembled WGS sequence"/>
</dbReference>
<comment type="caution">
    <text evidence="1">The sequence shown here is derived from an EMBL/GenBank/DDBJ whole genome shotgun (WGS) entry which is preliminary data.</text>
</comment>
<proteinExistence type="predicted"/>
<accession>A0A9N8W701</accession>
<dbReference type="InterPro" id="IPR035428">
    <property type="entry name" value="FANCF"/>
</dbReference>
<organism evidence="1 2">
    <name type="scientific">Ambispora leptoticha</name>
    <dbReference type="NCBI Taxonomy" id="144679"/>
    <lineage>
        <taxon>Eukaryota</taxon>
        <taxon>Fungi</taxon>
        <taxon>Fungi incertae sedis</taxon>
        <taxon>Mucoromycota</taxon>
        <taxon>Glomeromycotina</taxon>
        <taxon>Glomeromycetes</taxon>
        <taxon>Archaeosporales</taxon>
        <taxon>Ambisporaceae</taxon>
        <taxon>Ambispora</taxon>
    </lineage>
</organism>
<evidence type="ECO:0000313" key="1">
    <source>
        <dbReference type="EMBL" id="CAG8479487.1"/>
    </source>
</evidence>
<sequence length="401" mass="46555">MDAETLLNKLLVLVDILKYSKTTSVLQWDTSYLQDAIQCAYEVENQVLCMSEQEFVPIYQKILEVTGNENSHYSIHEIASIRHSIYFSLLSNNNLPADLYYYVLSSYPASSFSIGKDSLLQDIRRIGQTCATVDVLLGMGLTLQESLMTINEQHSYERPEQLSVLYEFSFKLLPDTVTKRATARPLLDKFTSLVDDDGEISAHFLDQIHEEAASIPMNNYDGMQIIAHAIILTDEDGYKNSCKAKKVQEILLSWILSIIHKTDAQQCEMFPVQLENQFWMLHPWILAQLSSLSYQIFDLYGQTLISCMNQEKKIHQRNYVHRLITDGSNNNDDDSIIINPQLSEHWMALKYQKNERVQFLTNQLLENDWFTFKNCLDPYSTREQSKFEIMWIDFYNSMGMF</sequence>
<dbReference type="Pfam" id="PF11107">
    <property type="entry name" value="FANCF"/>
    <property type="match status" value="1"/>
</dbReference>
<dbReference type="InterPro" id="IPR038505">
    <property type="entry name" value="FANCF_C_sf"/>
</dbReference>
<evidence type="ECO:0000313" key="2">
    <source>
        <dbReference type="Proteomes" id="UP000789508"/>
    </source>
</evidence>
<gene>
    <name evidence="1" type="ORF">ALEPTO_LOCUS2413</name>
</gene>
<dbReference type="EMBL" id="CAJVPS010000349">
    <property type="protein sequence ID" value="CAG8479487.1"/>
    <property type="molecule type" value="Genomic_DNA"/>
</dbReference>
<dbReference type="Gene3D" id="1.25.40.490">
    <property type="match status" value="1"/>
</dbReference>
<keyword evidence="2" id="KW-1185">Reference proteome</keyword>
<dbReference type="OrthoDB" id="2244689at2759"/>
<dbReference type="AlphaFoldDB" id="A0A9N8W701"/>
<name>A0A9N8W701_9GLOM</name>
<dbReference type="GO" id="GO:0036297">
    <property type="term" value="P:interstrand cross-link repair"/>
    <property type="evidence" value="ECO:0007669"/>
    <property type="project" value="InterPro"/>
</dbReference>